<name>A0A9P7Y023_9FUNG</name>
<organism evidence="2 3">
    <name type="scientific">Linnemannia hyalina</name>
    <dbReference type="NCBI Taxonomy" id="64524"/>
    <lineage>
        <taxon>Eukaryota</taxon>
        <taxon>Fungi</taxon>
        <taxon>Fungi incertae sedis</taxon>
        <taxon>Mucoromycota</taxon>
        <taxon>Mortierellomycotina</taxon>
        <taxon>Mortierellomycetes</taxon>
        <taxon>Mortierellales</taxon>
        <taxon>Mortierellaceae</taxon>
        <taxon>Linnemannia</taxon>
    </lineage>
</organism>
<evidence type="ECO:0000313" key="3">
    <source>
        <dbReference type="Proteomes" id="UP000707451"/>
    </source>
</evidence>
<dbReference type="OrthoDB" id="2389122at2759"/>
<feature type="chain" id="PRO_5040478728" evidence="1">
    <location>
        <begin position="19"/>
        <end position="73"/>
    </location>
</feature>
<protein>
    <submittedName>
        <fullName evidence="2">Uncharacterized protein</fullName>
    </submittedName>
</protein>
<gene>
    <name evidence="2" type="ORF">KI688_009904</name>
</gene>
<dbReference type="Proteomes" id="UP000707451">
    <property type="component" value="Unassembled WGS sequence"/>
</dbReference>
<evidence type="ECO:0000256" key="1">
    <source>
        <dbReference type="SAM" id="SignalP"/>
    </source>
</evidence>
<evidence type="ECO:0000313" key="2">
    <source>
        <dbReference type="EMBL" id="KAG9069014.1"/>
    </source>
</evidence>
<comment type="caution">
    <text evidence="2">The sequence shown here is derived from an EMBL/GenBank/DDBJ whole genome shotgun (WGS) entry which is preliminary data.</text>
</comment>
<accession>A0A9P7Y023</accession>
<keyword evidence="1" id="KW-0732">Signal</keyword>
<dbReference type="EMBL" id="JAHRHY010000005">
    <property type="protein sequence ID" value="KAG9069014.1"/>
    <property type="molecule type" value="Genomic_DNA"/>
</dbReference>
<keyword evidence="3" id="KW-1185">Reference proteome</keyword>
<feature type="signal peptide" evidence="1">
    <location>
        <begin position="1"/>
        <end position="18"/>
    </location>
</feature>
<proteinExistence type="predicted"/>
<sequence length="73" mass="8549">MSVFLAILVFMHLHEVKPEIEQSLDEYRLQQTGPLWMHGLPMISSTVQLLEWTTVGLSRLRSHLRSHLLDRII</sequence>
<dbReference type="AlphaFoldDB" id="A0A9P7Y023"/>
<reference evidence="2" key="1">
    <citation type="submission" date="2021-06" db="EMBL/GenBank/DDBJ databases">
        <title>Genome Sequence of Mortierella hyaline Strain SCG-10, a Cold-Adapted, Nitrate-Reducing Fungus Isolated from Soil in Minnesota, USA.</title>
        <authorList>
            <person name="Aldossari N."/>
        </authorList>
    </citation>
    <scope>NUCLEOTIDE SEQUENCE</scope>
    <source>
        <strain evidence="2">SCG-10</strain>
    </source>
</reference>